<dbReference type="AlphaFoldDB" id="A0A1W1YXF8"/>
<sequence length="386" mass="43065">MLIAILSTGYSGYSQQAEPAYKASLDSLKIFIDPLKKEAILERLVKAHPGDSFDQYRATLVDNFVVAKNSAKALFHFNQIAETARIMYVGSVATGIMAFDLKAAETLIEQELANSTNAPEDRQFLLHLYSQVMGKQGDYKKAFAAIKECYEQAVRKPARLVAEYYYLMSKTGGYKEALPELEKAVLAGLADDDYKAELKSAYAKVNPGKDSYAYLSALTNQVEEKYKNAIAAKMFDEQAPNFKVTDIKGKEVSLSDFKGKIVVLDFWATWCGPCKKSLPAMQMLVNKYKHDPSVVFLFIHTWETVKDPRSDAVNYLLTHNLDLPLYMDVKNPATKSNPAVSSFGVKGIPAKFIIDGYGKIRFKESGLVWPDEAAVKELSAMVEMSR</sequence>
<gene>
    <name evidence="3" type="ORF">SAMN04488524_0255</name>
</gene>
<name>A0A1W1YXF8_9SPHI</name>
<dbReference type="PANTHER" id="PTHR42852">
    <property type="entry name" value="THIOL:DISULFIDE INTERCHANGE PROTEIN DSBE"/>
    <property type="match status" value="1"/>
</dbReference>
<feature type="domain" description="Thioredoxin" evidence="2">
    <location>
        <begin position="233"/>
        <end position="386"/>
    </location>
</feature>
<protein>
    <submittedName>
        <fullName evidence="3">Thiol-disulfide isomerase or thioredoxin</fullName>
    </submittedName>
</protein>
<dbReference type="InterPro" id="IPR050553">
    <property type="entry name" value="Thioredoxin_ResA/DsbE_sf"/>
</dbReference>
<dbReference type="SUPFAM" id="SSF52833">
    <property type="entry name" value="Thioredoxin-like"/>
    <property type="match status" value="1"/>
</dbReference>
<dbReference type="PANTHER" id="PTHR42852:SF13">
    <property type="entry name" value="PROTEIN DIPZ"/>
    <property type="match status" value="1"/>
</dbReference>
<dbReference type="STRING" id="151894.SAMN04488524_0255"/>
<reference evidence="4" key="1">
    <citation type="submission" date="2017-04" db="EMBL/GenBank/DDBJ databases">
        <authorList>
            <person name="Varghese N."/>
            <person name="Submissions S."/>
        </authorList>
    </citation>
    <scope>NUCLEOTIDE SEQUENCE [LARGE SCALE GENOMIC DNA]</scope>
    <source>
        <strain evidence="4">DSM 12126</strain>
    </source>
</reference>
<dbReference type="InterPro" id="IPR000866">
    <property type="entry name" value="AhpC/TSA"/>
</dbReference>
<evidence type="ECO:0000259" key="2">
    <source>
        <dbReference type="PROSITE" id="PS51352"/>
    </source>
</evidence>
<dbReference type="EMBL" id="FWXT01000001">
    <property type="protein sequence ID" value="SMC40772.1"/>
    <property type="molecule type" value="Genomic_DNA"/>
</dbReference>
<dbReference type="PROSITE" id="PS00194">
    <property type="entry name" value="THIOREDOXIN_1"/>
    <property type="match status" value="1"/>
</dbReference>
<accession>A0A1W1YXF8</accession>
<organism evidence="3 4">
    <name type="scientific">Pedobacter africanus</name>
    <dbReference type="NCBI Taxonomy" id="151894"/>
    <lineage>
        <taxon>Bacteria</taxon>
        <taxon>Pseudomonadati</taxon>
        <taxon>Bacteroidota</taxon>
        <taxon>Sphingobacteriia</taxon>
        <taxon>Sphingobacteriales</taxon>
        <taxon>Sphingobacteriaceae</taxon>
        <taxon>Pedobacter</taxon>
    </lineage>
</organism>
<dbReference type="InterPro" id="IPR036249">
    <property type="entry name" value="Thioredoxin-like_sf"/>
</dbReference>
<dbReference type="InterPro" id="IPR017937">
    <property type="entry name" value="Thioredoxin_CS"/>
</dbReference>
<evidence type="ECO:0000313" key="4">
    <source>
        <dbReference type="Proteomes" id="UP000192756"/>
    </source>
</evidence>
<dbReference type="PROSITE" id="PS51352">
    <property type="entry name" value="THIOREDOXIN_2"/>
    <property type="match status" value="1"/>
</dbReference>
<dbReference type="SUPFAM" id="SSF81901">
    <property type="entry name" value="HCP-like"/>
    <property type="match status" value="1"/>
</dbReference>
<evidence type="ECO:0000256" key="1">
    <source>
        <dbReference type="ARBA" id="ARBA00023284"/>
    </source>
</evidence>
<keyword evidence="4" id="KW-1185">Reference proteome</keyword>
<dbReference type="InterPro" id="IPR013766">
    <property type="entry name" value="Thioredoxin_domain"/>
</dbReference>
<dbReference type="GO" id="GO:0016491">
    <property type="term" value="F:oxidoreductase activity"/>
    <property type="evidence" value="ECO:0007669"/>
    <property type="project" value="InterPro"/>
</dbReference>
<dbReference type="GO" id="GO:0016209">
    <property type="term" value="F:antioxidant activity"/>
    <property type="evidence" value="ECO:0007669"/>
    <property type="project" value="InterPro"/>
</dbReference>
<dbReference type="CDD" id="cd02966">
    <property type="entry name" value="TlpA_like_family"/>
    <property type="match status" value="1"/>
</dbReference>
<dbReference type="GO" id="GO:0016853">
    <property type="term" value="F:isomerase activity"/>
    <property type="evidence" value="ECO:0007669"/>
    <property type="project" value="UniProtKB-KW"/>
</dbReference>
<dbReference type="Pfam" id="PF00578">
    <property type="entry name" value="AhpC-TSA"/>
    <property type="match status" value="1"/>
</dbReference>
<proteinExistence type="predicted"/>
<keyword evidence="1" id="KW-0676">Redox-active center</keyword>
<evidence type="ECO:0000313" key="3">
    <source>
        <dbReference type="EMBL" id="SMC40772.1"/>
    </source>
</evidence>
<dbReference type="Proteomes" id="UP000192756">
    <property type="component" value="Unassembled WGS sequence"/>
</dbReference>
<keyword evidence="3" id="KW-0413">Isomerase</keyword>
<dbReference type="Gene3D" id="3.40.30.10">
    <property type="entry name" value="Glutaredoxin"/>
    <property type="match status" value="1"/>
</dbReference>